<gene>
    <name evidence="11" type="ORF">BaOVIS_004050</name>
    <name evidence="12" type="ORF">BaOVIS_004080</name>
</gene>
<keyword evidence="6" id="KW-0509">mRNA transport</keyword>
<dbReference type="GO" id="GO:0005198">
    <property type="term" value="F:structural molecule activity"/>
    <property type="evidence" value="ECO:0007669"/>
    <property type="project" value="InterPro"/>
</dbReference>
<dbReference type="AlphaFoldDB" id="A0A9W5TC75"/>
<evidence type="ECO:0000256" key="1">
    <source>
        <dbReference type="ARBA" id="ARBA00004567"/>
    </source>
</evidence>
<dbReference type="InterPro" id="IPR036322">
    <property type="entry name" value="WD40_repeat_dom_sf"/>
</dbReference>
<dbReference type="GO" id="GO:0031080">
    <property type="term" value="C:nuclear pore outer ring"/>
    <property type="evidence" value="ECO:0007669"/>
    <property type="project" value="TreeGrafter"/>
</dbReference>
<keyword evidence="3" id="KW-0813">Transport</keyword>
<evidence type="ECO:0000256" key="8">
    <source>
        <dbReference type="ARBA" id="ARBA00023010"/>
    </source>
</evidence>
<sequence length="311" mass="33512">MSEVASSLSVNLNQILQKKVQVLDLQYDYYCKYLVAGCRSQNGPEILLLEKDGSSDDSGSLRLVNSITARADPVFLSWAPPKFGRTLVVVLSDNSVCFYRQPSAGSGCQLSLVREVSEVQKSISCMSVGVSPIGELLCAVGSPGGGVSVIFGEGSFETTQFQGHYGGVNSVSFAIGEGSVDNSSAGMPCLLATGGMDGCVKIWELVDRKFQLLKTLTLEHDSKSLTHVKCLCWNKSGLRLAVATGSDVFVFGRVADWSESQRVRLPHSYAQVSLSFNNDRLLVSCDGESFVYRPEENGAYVLSNTLEGSKE</sequence>
<dbReference type="Gene3D" id="2.130.10.10">
    <property type="entry name" value="YVTN repeat-like/Quinoprotein amine dehydrogenase"/>
    <property type="match status" value="1"/>
</dbReference>
<dbReference type="GO" id="GO:0006606">
    <property type="term" value="P:protein import into nucleus"/>
    <property type="evidence" value="ECO:0007669"/>
    <property type="project" value="TreeGrafter"/>
</dbReference>
<keyword evidence="9" id="KW-0906">Nuclear pore complex</keyword>
<evidence type="ECO:0000256" key="4">
    <source>
        <dbReference type="ARBA" id="ARBA00022574"/>
    </source>
</evidence>
<dbReference type="Proteomes" id="UP001057455">
    <property type="component" value="Unassembled WGS sequence"/>
</dbReference>
<dbReference type="OrthoDB" id="364224at2759"/>
<evidence type="ECO:0000256" key="2">
    <source>
        <dbReference type="ARBA" id="ARBA00010102"/>
    </source>
</evidence>
<evidence type="ECO:0000256" key="6">
    <source>
        <dbReference type="ARBA" id="ARBA00022816"/>
    </source>
</evidence>
<comment type="similarity">
    <text evidence="2">Belongs to the WD repeat SEC13 family.</text>
</comment>
<dbReference type="EMBL" id="BLIY01000003">
    <property type="protein sequence ID" value="GFE53004.1"/>
    <property type="molecule type" value="Genomic_DNA"/>
</dbReference>
<evidence type="ECO:0000313" key="13">
    <source>
        <dbReference type="Proteomes" id="UP001057455"/>
    </source>
</evidence>
<accession>A0A9W5TC75</accession>
<keyword evidence="10" id="KW-0539">Nucleus</keyword>
<dbReference type="GO" id="GO:0030127">
    <property type="term" value="C:COPII vesicle coat"/>
    <property type="evidence" value="ECO:0007669"/>
    <property type="project" value="TreeGrafter"/>
</dbReference>
<keyword evidence="8" id="KW-0811">Translocation</keyword>
<comment type="subcellular location">
    <subcellularLocation>
        <location evidence="1">Nucleus</location>
        <location evidence="1">Nuclear pore complex</location>
    </subcellularLocation>
</comment>
<dbReference type="GO" id="GO:0090114">
    <property type="term" value="P:COPII-coated vesicle budding"/>
    <property type="evidence" value="ECO:0007669"/>
    <property type="project" value="TreeGrafter"/>
</dbReference>
<dbReference type="GO" id="GO:0051028">
    <property type="term" value="P:mRNA transport"/>
    <property type="evidence" value="ECO:0007669"/>
    <property type="project" value="UniProtKB-KW"/>
</dbReference>
<name>A0A9W5TC75_BABOV</name>
<evidence type="ECO:0000313" key="12">
    <source>
        <dbReference type="EMBL" id="GFE53004.1"/>
    </source>
</evidence>
<keyword evidence="5" id="KW-0677">Repeat</keyword>
<keyword evidence="7" id="KW-0653">Protein transport</keyword>
<dbReference type="InterPro" id="IPR037363">
    <property type="entry name" value="Sec13/Seh1_fam"/>
</dbReference>
<keyword evidence="4" id="KW-0853">WD repeat</keyword>
<comment type="caution">
    <text evidence="12">The sequence shown here is derived from an EMBL/GenBank/DDBJ whole genome shotgun (WGS) entry which is preliminary data.</text>
</comment>
<evidence type="ECO:0000256" key="7">
    <source>
        <dbReference type="ARBA" id="ARBA00022927"/>
    </source>
</evidence>
<organism evidence="12 13">
    <name type="scientific">Babesia ovis</name>
    <dbReference type="NCBI Taxonomy" id="5869"/>
    <lineage>
        <taxon>Eukaryota</taxon>
        <taxon>Sar</taxon>
        <taxon>Alveolata</taxon>
        <taxon>Apicomplexa</taxon>
        <taxon>Aconoidasida</taxon>
        <taxon>Piroplasmida</taxon>
        <taxon>Babesiidae</taxon>
        <taxon>Babesia</taxon>
    </lineage>
</organism>
<evidence type="ECO:0000256" key="9">
    <source>
        <dbReference type="ARBA" id="ARBA00023132"/>
    </source>
</evidence>
<proteinExistence type="inferred from homology"/>
<dbReference type="InterPro" id="IPR001680">
    <property type="entry name" value="WD40_rpt"/>
</dbReference>
<dbReference type="EMBL" id="BLIY01000003">
    <property type="protein sequence ID" value="GFE53001.1"/>
    <property type="molecule type" value="Genomic_DNA"/>
</dbReference>
<dbReference type="InterPro" id="IPR015943">
    <property type="entry name" value="WD40/YVTN_repeat-like_dom_sf"/>
</dbReference>
<dbReference type="SMART" id="SM00320">
    <property type="entry name" value="WD40"/>
    <property type="match status" value="3"/>
</dbReference>
<evidence type="ECO:0000256" key="5">
    <source>
        <dbReference type="ARBA" id="ARBA00022737"/>
    </source>
</evidence>
<evidence type="ECO:0000256" key="3">
    <source>
        <dbReference type="ARBA" id="ARBA00022448"/>
    </source>
</evidence>
<dbReference type="PANTHER" id="PTHR11024:SF2">
    <property type="entry name" value="PROTEIN SEC13 HOMOLOG"/>
    <property type="match status" value="1"/>
</dbReference>
<dbReference type="SUPFAM" id="SSF50978">
    <property type="entry name" value="WD40 repeat-like"/>
    <property type="match status" value="1"/>
</dbReference>
<evidence type="ECO:0000313" key="11">
    <source>
        <dbReference type="EMBL" id="GFE53001.1"/>
    </source>
</evidence>
<dbReference type="Pfam" id="PF00400">
    <property type="entry name" value="WD40"/>
    <property type="match status" value="1"/>
</dbReference>
<dbReference type="PANTHER" id="PTHR11024">
    <property type="entry name" value="NUCLEAR PORE COMPLEX PROTEIN SEC13 / SEH1 FAMILY MEMBER"/>
    <property type="match status" value="1"/>
</dbReference>
<evidence type="ECO:0000256" key="10">
    <source>
        <dbReference type="ARBA" id="ARBA00023242"/>
    </source>
</evidence>
<reference evidence="12" key="1">
    <citation type="submission" date="2019-12" db="EMBL/GenBank/DDBJ databases">
        <title>Genome sequence of Babesia ovis.</title>
        <authorList>
            <person name="Yamagishi J."/>
            <person name="Sevinc F."/>
            <person name="Xuan X."/>
        </authorList>
    </citation>
    <scope>NUCLEOTIDE SEQUENCE</scope>
    <source>
        <strain evidence="12">Selcuk</strain>
    </source>
</reference>
<keyword evidence="13" id="KW-1185">Reference proteome</keyword>
<protein>
    <submittedName>
        <fullName evidence="12">COPII-coated vesicle component Sec13</fullName>
    </submittedName>
</protein>